<evidence type="ECO:0000259" key="3">
    <source>
        <dbReference type="PROSITE" id="PS50271"/>
    </source>
</evidence>
<dbReference type="STRING" id="78915.A0A4V1IWL0"/>
<dbReference type="SUPFAM" id="SSF57850">
    <property type="entry name" value="RING/U-box"/>
    <property type="match status" value="1"/>
</dbReference>
<dbReference type="GO" id="GO:0031146">
    <property type="term" value="P:SCF-dependent proteasomal ubiquitin-dependent protein catabolic process"/>
    <property type="evidence" value="ECO:0007669"/>
    <property type="project" value="TreeGrafter"/>
</dbReference>
<proteinExistence type="predicted"/>
<dbReference type="InterPro" id="IPR036047">
    <property type="entry name" value="F-box-like_dom_sf"/>
</dbReference>
<evidence type="ECO:0008006" key="7">
    <source>
        <dbReference type="Google" id="ProtNLM"/>
    </source>
</evidence>
<organism evidence="5 6">
    <name type="scientific">Thamnocephalis sphaerospora</name>
    <dbReference type="NCBI Taxonomy" id="78915"/>
    <lineage>
        <taxon>Eukaryota</taxon>
        <taxon>Fungi</taxon>
        <taxon>Fungi incertae sedis</taxon>
        <taxon>Zoopagomycota</taxon>
        <taxon>Zoopagomycotina</taxon>
        <taxon>Zoopagomycetes</taxon>
        <taxon>Zoopagales</taxon>
        <taxon>Sigmoideomycetaceae</taxon>
        <taxon>Thamnocephalis</taxon>
    </lineage>
</organism>
<accession>A0A4V1IWL0</accession>
<feature type="domain" description="F-box" evidence="2">
    <location>
        <begin position="1"/>
        <end position="47"/>
    </location>
</feature>
<dbReference type="InterPro" id="IPR013083">
    <property type="entry name" value="Znf_RING/FYVE/PHD"/>
</dbReference>
<keyword evidence="1" id="KW-0479">Metal-binding</keyword>
<dbReference type="SMART" id="SM00695">
    <property type="entry name" value="DUSP"/>
    <property type="match status" value="1"/>
</dbReference>
<evidence type="ECO:0000259" key="2">
    <source>
        <dbReference type="PROSITE" id="PS50181"/>
    </source>
</evidence>
<dbReference type="GO" id="GO:0005737">
    <property type="term" value="C:cytoplasm"/>
    <property type="evidence" value="ECO:0007669"/>
    <property type="project" value="TreeGrafter"/>
</dbReference>
<dbReference type="GO" id="GO:0019005">
    <property type="term" value="C:SCF ubiquitin ligase complex"/>
    <property type="evidence" value="ECO:0007669"/>
    <property type="project" value="TreeGrafter"/>
</dbReference>
<dbReference type="Pfam" id="PF02148">
    <property type="entry name" value="zf-UBP"/>
    <property type="match status" value="1"/>
</dbReference>
<keyword evidence="1" id="KW-0863">Zinc-finger</keyword>
<dbReference type="InterPro" id="IPR001607">
    <property type="entry name" value="Znf_UBP"/>
</dbReference>
<dbReference type="SUPFAM" id="SSF143791">
    <property type="entry name" value="DUSP-like"/>
    <property type="match status" value="1"/>
</dbReference>
<dbReference type="AlphaFoldDB" id="A0A4V1IWL0"/>
<dbReference type="Pfam" id="PF06337">
    <property type="entry name" value="DUSP"/>
    <property type="match status" value="1"/>
</dbReference>
<sequence length="400" mass="45632">MNTLSPLPDEVVYAILSHLPAPALLACLFSCRRLYRLAADETLWRELCLKEHNITFKPSHLTWRQNYHGDFSNCCRHLNALATPKHNAEFTQRWRSLFARVENPAAPEISCEKCTEGFNSLWMCMAPDCAFIGCNRIAGRHAFLHYQRQNTSAGQAKHALCIKLNVLEIWCYVCEKWLCTPSESKSERAFVLNWQRQLLLASKDLPCSGTAKEASAAVTVSSHGCPIPSTSSIWYSAAWNERRQEERDISLRLEDEEAYLVSTVWAHEWRTFQLGMRPPPGPIDNSNLLDASGNVRLDFGANIDFWAIPESAWRALHATYGGGPVICESNLSGEEYYMLRLDIAMLRRRASEEPETDYGSDESWNEEDDYMWISDDDLVYFTETHFLDDHGDEDDEDGDG</sequence>
<reference evidence="6" key="1">
    <citation type="journal article" date="2018" name="Nat. Microbiol.">
        <title>Leveraging single-cell genomics to expand the fungal tree of life.</title>
        <authorList>
            <person name="Ahrendt S.R."/>
            <person name="Quandt C.A."/>
            <person name="Ciobanu D."/>
            <person name="Clum A."/>
            <person name="Salamov A."/>
            <person name="Andreopoulos B."/>
            <person name="Cheng J.F."/>
            <person name="Woyke T."/>
            <person name="Pelin A."/>
            <person name="Henrissat B."/>
            <person name="Reynolds N.K."/>
            <person name="Benny G.L."/>
            <person name="Smith M.E."/>
            <person name="James T.Y."/>
            <person name="Grigoriev I.V."/>
        </authorList>
    </citation>
    <scope>NUCLEOTIDE SEQUENCE [LARGE SCALE GENOMIC DNA]</scope>
    <source>
        <strain evidence="6">RSA 1356</strain>
    </source>
</reference>
<dbReference type="InterPro" id="IPR001810">
    <property type="entry name" value="F-box_dom"/>
</dbReference>
<dbReference type="InterPro" id="IPR006615">
    <property type="entry name" value="Pept_C19_DUSP"/>
</dbReference>
<evidence type="ECO:0000313" key="6">
    <source>
        <dbReference type="Proteomes" id="UP000271241"/>
    </source>
</evidence>
<gene>
    <name evidence="5" type="ORF">THASP1DRAFT_30266</name>
</gene>
<dbReference type="EMBL" id="KZ992657">
    <property type="protein sequence ID" value="RKP07929.1"/>
    <property type="molecule type" value="Genomic_DNA"/>
</dbReference>
<evidence type="ECO:0000259" key="4">
    <source>
        <dbReference type="PROSITE" id="PS51283"/>
    </source>
</evidence>
<dbReference type="GO" id="GO:0008270">
    <property type="term" value="F:zinc ion binding"/>
    <property type="evidence" value="ECO:0007669"/>
    <property type="project" value="UniProtKB-KW"/>
</dbReference>
<dbReference type="PANTHER" id="PTHR12874:SF9">
    <property type="entry name" value="F-BOX ONLY PROTEIN 48"/>
    <property type="match status" value="1"/>
</dbReference>
<dbReference type="Gene3D" id="3.30.2230.10">
    <property type="entry name" value="DUSP-like"/>
    <property type="match status" value="1"/>
</dbReference>
<dbReference type="PROSITE" id="PS51283">
    <property type="entry name" value="DUSP"/>
    <property type="match status" value="1"/>
</dbReference>
<evidence type="ECO:0000256" key="1">
    <source>
        <dbReference type="PROSITE-ProRule" id="PRU00502"/>
    </source>
</evidence>
<keyword evidence="1" id="KW-0862">Zinc</keyword>
<dbReference type="Gene3D" id="1.20.1280.50">
    <property type="match status" value="1"/>
</dbReference>
<feature type="domain" description="UBP-type" evidence="3">
    <location>
        <begin position="73"/>
        <end position="197"/>
    </location>
</feature>
<dbReference type="PROSITE" id="PS50271">
    <property type="entry name" value="ZF_UBP"/>
    <property type="match status" value="1"/>
</dbReference>
<dbReference type="SUPFAM" id="SSF81383">
    <property type="entry name" value="F-box domain"/>
    <property type="match status" value="1"/>
</dbReference>
<name>A0A4V1IWL0_9FUNG</name>
<dbReference type="GO" id="GO:0004843">
    <property type="term" value="F:cysteine-type deubiquitinase activity"/>
    <property type="evidence" value="ECO:0007669"/>
    <property type="project" value="InterPro"/>
</dbReference>
<dbReference type="Gene3D" id="3.30.40.10">
    <property type="entry name" value="Zinc/RING finger domain, C3HC4 (zinc finger)"/>
    <property type="match status" value="1"/>
</dbReference>
<keyword evidence="6" id="KW-1185">Reference proteome</keyword>
<feature type="domain" description="DUSP" evidence="4">
    <location>
        <begin position="237"/>
        <end position="332"/>
    </location>
</feature>
<dbReference type="Pfam" id="PF12937">
    <property type="entry name" value="F-box-like"/>
    <property type="match status" value="1"/>
</dbReference>
<protein>
    <recommendedName>
        <fullName evidence="7">F-box domain-containing protein</fullName>
    </recommendedName>
</protein>
<dbReference type="OrthoDB" id="3219396at2759"/>
<evidence type="ECO:0000313" key="5">
    <source>
        <dbReference type="EMBL" id="RKP07929.1"/>
    </source>
</evidence>
<dbReference type="Proteomes" id="UP000271241">
    <property type="component" value="Unassembled WGS sequence"/>
</dbReference>
<dbReference type="SMART" id="SM00256">
    <property type="entry name" value="FBOX"/>
    <property type="match status" value="1"/>
</dbReference>
<dbReference type="PANTHER" id="PTHR12874">
    <property type="entry name" value="F-BOX ONLY PROTEIN 48-RELATED"/>
    <property type="match status" value="1"/>
</dbReference>
<dbReference type="InterPro" id="IPR035927">
    <property type="entry name" value="DUSP-like_sf"/>
</dbReference>
<dbReference type="PROSITE" id="PS50181">
    <property type="entry name" value="FBOX"/>
    <property type="match status" value="1"/>
</dbReference>